<dbReference type="Pfam" id="PF00083">
    <property type="entry name" value="Sugar_tr"/>
    <property type="match status" value="2"/>
</dbReference>
<feature type="domain" description="Major facilitator superfamily (MFS) profile" evidence="7">
    <location>
        <begin position="18"/>
        <end position="484"/>
    </location>
</feature>
<keyword evidence="5 6" id="KW-0472">Membrane</keyword>
<dbReference type="InterPro" id="IPR005828">
    <property type="entry name" value="MFS_sugar_transport-like"/>
</dbReference>
<name>A0A0P7BRV9_9HYPO</name>
<dbReference type="GO" id="GO:0016020">
    <property type="term" value="C:membrane"/>
    <property type="evidence" value="ECO:0007669"/>
    <property type="project" value="UniProtKB-SubCell"/>
</dbReference>
<feature type="transmembrane region" description="Helical" evidence="6">
    <location>
        <begin position="12"/>
        <end position="31"/>
    </location>
</feature>
<sequence>MTEAKEETIRANWRCFIACSIIVLSPFQYGLDFGLIGGLQAMPGFLKIYGYRAPETAIGWNISTTRQQLISSLMTLGAFISSSLAGLVAAKLGRRTCLWLACLLCVVANIIMMTTTHIGPLYAGRLLIGLANGYFMTFSQLYIQESSPAKYRGLFLSFFQFCTTFVSTESNLPSRVFPSFALTQSTKGTLIGTIIDWTTAKRPDKSSYLIPLGIIYVVPAILFISMFFIPESPRWLILQGRFEEAHKSLKWLRPTDANIEDEVAEIRLAIDKERELTSDVGYMDMFKNPIDRRRTMLSVGAVTLQAASGSMFIIAYKAYFFAMAQVEDPFAMSNVLSTAGMVAIIVNAIIVVRYGRRRVLLTNGLIISGGFQLIIAIIYDKNPGTIVTGKVLVALSCLYMMSYNGMIASYSWLVGGEIPSQRLRSHTFGLAAAVGFLGAWLITFTAPYFINPSSLNWGPRYGFIWCPSCLIAAAWVYFFLPEVKGRTLEEIDQMVSPQHISRVQREFLTDPGDVQFNEKLPARKFRKYKCVRQTEIATKGKSSIEVVVSEAERA</sequence>
<protein>
    <recommendedName>
        <fullName evidence="7">Major facilitator superfamily (MFS) profile domain-containing protein</fullName>
    </recommendedName>
</protein>
<dbReference type="InterPro" id="IPR005829">
    <property type="entry name" value="Sugar_transporter_CS"/>
</dbReference>
<organism evidence="8 9">
    <name type="scientific">Neonectria ditissima</name>
    <dbReference type="NCBI Taxonomy" id="78410"/>
    <lineage>
        <taxon>Eukaryota</taxon>
        <taxon>Fungi</taxon>
        <taxon>Dikarya</taxon>
        <taxon>Ascomycota</taxon>
        <taxon>Pezizomycotina</taxon>
        <taxon>Sordariomycetes</taxon>
        <taxon>Hypocreomycetidae</taxon>
        <taxon>Hypocreales</taxon>
        <taxon>Nectriaceae</taxon>
        <taxon>Neonectria</taxon>
    </lineage>
</organism>
<feature type="transmembrane region" description="Helical" evidence="6">
    <location>
        <begin position="295"/>
        <end position="319"/>
    </location>
</feature>
<dbReference type="PROSITE" id="PS50850">
    <property type="entry name" value="MFS"/>
    <property type="match status" value="1"/>
</dbReference>
<evidence type="ECO:0000256" key="5">
    <source>
        <dbReference type="ARBA" id="ARBA00023136"/>
    </source>
</evidence>
<dbReference type="EMBL" id="LKCW01000023">
    <property type="protein sequence ID" value="KPM44144.1"/>
    <property type="molecule type" value="Genomic_DNA"/>
</dbReference>
<dbReference type="SUPFAM" id="SSF103473">
    <property type="entry name" value="MFS general substrate transporter"/>
    <property type="match status" value="1"/>
</dbReference>
<proteinExistence type="inferred from homology"/>
<feature type="transmembrane region" description="Helical" evidence="6">
    <location>
        <begin position="97"/>
        <end position="116"/>
    </location>
</feature>
<dbReference type="PANTHER" id="PTHR48022:SF10">
    <property type="entry name" value="MAJOR FACILITATOR SUPERFAMILY (MFS) PROFILE DOMAIN-CONTAINING PROTEIN"/>
    <property type="match status" value="1"/>
</dbReference>
<feature type="transmembrane region" description="Helical" evidence="6">
    <location>
        <begin position="391"/>
        <end position="415"/>
    </location>
</feature>
<dbReference type="PANTHER" id="PTHR48022">
    <property type="entry name" value="PLASTIDIC GLUCOSE TRANSPORTER 4"/>
    <property type="match status" value="1"/>
</dbReference>
<comment type="similarity">
    <text evidence="2">Belongs to the major facilitator superfamily. Sugar transporter (TC 2.A.1.1) family.</text>
</comment>
<evidence type="ECO:0000256" key="3">
    <source>
        <dbReference type="ARBA" id="ARBA00022692"/>
    </source>
</evidence>
<evidence type="ECO:0000313" key="9">
    <source>
        <dbReference type="Proteomes" id="UP000050424"/>
    </source>
</evidence>
<dbReference type="InterPro" id="IPR020846">
    <property type="entry name" value="MFS_dom"/>
</dbReference>
<keyword evidence="4 6" id="KW-1133">Transmembrane helix</keyword>
<feature type="transmembrane region" description="Helical" evidence="6">
    <location>
        <begin position="462"/>
        <end position="480"/>
    </location>
</feature>
<dbReference type="Gene3D" id="1.20.1250.20">
    <property type="entry name" value="MFS general substrate transporter like domains"/>
    <property type="match status" value="1"/>
</dbReference>
<evidence type="ECO:0000256" key="4">
    <source>
        <dbReference type="ARBA" id="ARBA00022989"/>
    </source>
</evidence>
<dbReference type="PROSITE" id="PS00217">
    <property type="entry name" value="SUGAR_TRANSPORT_2"/>
    <property type="match status" value="1"/>
</dbReference>
<evidence type="ECO:0000256" key="2">
    <source>
        <dbReference type="ARBA" id="ARBA00010992"/>
    </source>
</evidence>
<feature type="transmembrane region" description="Helical" evidence="6">
    <location>
        <begin position="69"/>
        <end position="90"/>
    </location>
</feature>
<keyword evidence="3 6" id="KW-0812">Transmembrane</keyword>
<comment type="subcellular location">
    <subcellularLocation>
        <location evidence="1">Membrane</location>
        <topology evidence="1">Multi-pass membrane protein</topology>
    </subcellularLocation>
</comment>
<keyword evidence="9" id="KW-1185">Reference proteome</keyword>
<feature type="transmembrane region" description="Helical" evidence="6">
    <location>
        <begin position="208"/>
        <end position="229"/>
    </location>
</feature>
<dbReference type="GO" id="GO:0005351">
    <property type="term" value="F:carbohydrate:proton symporter activity"/>
    <property type="evidence" value="ECO:0007669"/>
    <property type="project" value="TreeGrafter"/>
</dbReference>
<dbReference type="OrthoDB" id="6612291at2759"/>
<evidence type="ECO:0000259" key="7">
    <source>
        <dbReference type="PROSITE" id="PS50850"/>
    </source>
</evidence>
<evidence type="ECO:0000313" key="8">
    <source>
        <dbReference type="EMBL" id="KPM44144.1"/>
    </source>
</evidence>
<evidence type="ECO:0000256" key="1">
    <source>
        <dbReference type="ARBA" id="ARBA00004141"/>
    </source>
</evidence>
<evidence type="ECO:0000256" key="6">
    <source>
        <dbReference type="SAM" id="Phobius"/>
    </source>
</evidence>
<feature type="transmembrane region" description="Helical" evidence="6">
    <location>
        <begin position="359"/>
        <end position="379"/>
    </location>
</feature>
<dbReference type="InterPro" id="IPR050360">
    <property type="entry name" value="MFS_Sugar_Transporters"/>
</dbReference>
<dbReference type="InterPro" id="IPR036259">
    <property type="entry name" value="MFS_trans_sf"/>
</dbReference>
<dbReference type="FunFam" id="1.20.1250.20:FF:000078">
    <property type="entry name" value="MFS maltose transporter, putative"/>
    <property type="match status" value="1"/>
</dbReference>
<accession>A0A0P7BRV9</accession>
<feature type="transmembrane region" description="Helical" evidence="6">
    <location>
        <begin position="427"/>
        <end position="450"/>
    </location>
</feature>
<dbReference type="Proteomes" id="UP000050424">
    <property type="component" value="Unassembled WGS sequence"/>
</dbReference>
<comment type="caution">
    <text evidence="8">The sequence shown here is derived from an EMBL/GenBank/DDBJ whole genome shotgun (WGS) entry which is preliminary data.</text>
</comment>
<feature type="transmembrane region" description="Helical" evidence="6">
    <location>
        <begin position="331"/>
        <end position="352"/>
    </location>
</feature>
<gene>
    <name evidence="8" type="ORF">AK830_g2456</name>
</gene>
<reference evidence="8 9" key="1">
    <citation type="submission" date="2015-09" db="EMBL/GenBank/DDBJ databases">
        <title>Draft genome of a European isolate of the apple canker pathogen Neonectria ditissima.</title>
        <authorList>
            <person name="Gomez-Cortecero A."/>
            <person name="Harrison R.J."/>
            <person name="Armitage A.D."/>
        </authorList>
    </citation>
    <scope>NUCLEOTIDE SEQUENCE [LARGE SCALE GENOMIC DNA]</scope>
    <source>
        <strain evidence="8 9">R09/05</strain>
    </source>
</reference>
<dbReference type="AlphaFoldDB" id="A0A0P7BRV9"/>